<evidence type="ECO:0000256" key="4">
    <source>
        <dbReference type="HAMAP-Rule" id="MF_01812"/>
    </source>
</evidence>
<evidence type="ECO:0000313" key="7">
    <source>
        <dbReference type="Proteomes" id="UP001612741"/>
    </source>
</evidence>
<feature type="binding site" evidence="4">
    <location>
        <begin position="90"/>
        <end position="95"/>
    </location>
    <ligand>
        <name>acetyl-CoA</name>
        <dbReference type="ChEBI" id="CHEBI:57288"/>
    </ligand>
</feature>
<dbReference type="SUPFAM" id="SSF55729">
    <property type="entry name" value="Acyl-CoA N-acyltransferases (Nat)"/>
    <property type="match status" value="1"/>
</dbReference>
<sequence length="407" mass="44291">MTARYPLRTIAAHELDAWARMITTTYGQDWHEGGLRNAASSLEPGRTIAAYDGEAIVGGASIYGRLLTVPGAATPVAGITLVAVLPTHRRRGILTAMMRKQLTDLHESGGEPIAALNAAEATIYARFGYGIASHVAEIRGDKRFLALRPGTDVGDGTVRLLDRQEARPLLEKVYDTARRTAVGWVDRTERFWEARLADGERVRDGGTALRFAVHQEPGGEVTGYVLYRSKPELVQVVEVAATTRQSYAALWRFLLDLDAHTGLACDGALDEPLKHLLTDPRAARTRVIDNLWVRLADVGRALAARRYSTSLDLVLEVQDTFCPWNAGRYHLHADGESVTCERTRARPGLRLTAAELGAAYLGGTTLSSLAAAGRIEELRAGAVTAASLAFRGEREPFHPSGWAFPAF</sequence>
<feature type="active site" description="Proton donor" evidence="4">
    <location>
        <position position="124"/>
    </location>
</feature>
<dbReference type="NCBIfam" id="NF002367">
    <property type="entry name" value="PRK01346.1-4"/>
    <property type="match status" value="1"/>
</dbReference>
<dbReference type="HAMAP" id="MF_01812">
    <property type="entry name" value="Eis"/>
    <property type="match status" value="1"/>
</dbReference>
<proteinExistence type="inferred from homology"/>
<accession>A0ABW7Z6Z9</accession>
<evidence type="ECO:0000259" key="5">
    <source>
        <dbReference type="PROSITE" id="PS51186"/>
    </source>
</evidence>
<dbReference type="Proteomes" id="UP001612741">
    <property type="component" value="Unassembled WGS sequence"/>
</dbReference>
<keyword evidence="7" id="KW-1185">Reference proteome</keyword>
<dbReference type="InterPro" id="IPR041380">
    <property type="entry name" value="Acetyltransf_17"/>
</dbReference>
<keyword evidence="2 4" id="KW-0808">Transferase</keyword>
<dbReference type="CDD" id="cd04301">
    <property type="entry name" value="NAT_SF"/>
    <property type="match status" value="1"/>
</dbReference>
<evidence type="ECO:0000313" key="6">
    <source>
        <dbReference type="EMBL" id="MFI6503964.1"/>
    </source>
</evidence>
<dbReference type="SUPFAM" id="SSF55718">
    <property type="entry name" value="SCP-like"/>
    <property type="match status" value="1"/>
</dbReference>
<name>A0ABW7Z6Z9_9ACTN</name>
<dbReference type="InterPro" id="IPR036527">
    <property type="entry name" value="SCP2_sterol-bd_dom_sf"/>
</dbReference>
<comment type="similarity">
    <text evidence="1 4">Belongs to the acetyltransferase Eis family.</text>
</comment>
<dbReference type="Pfam" id="PF13530">
    <property type="entry name" value="SCP2_2"/>
    <property type="match status" value="1"/>
</dbReference>
<feature type="binding site" evidence="4">
    <location>
        <begin position="82"/>
        <end position="84"/>
    </location>
    <ligand>
        <name>acetyl-CoA</name>
        <dbReference type="ChEBI" id="CHEBI:57288"/>
    </ligand>
</feature>
<dbReference type="InterPro" id="IPR022902">
    <property type="entry name" value="NAcTrfase_Eis"/>
</dbReference>
<dbReference type="Gene3D" id="3.30.1050.10">
    <property type="entry name" value="SCP2 sterol-binding domain"/>
    <property type="match status" value="1"/>
</dbReference>
<comment type="caution">
    <text evidence="6">The sequence shown here is derived from an EMBL/GenBank/DDBJ whole genome shotgun (WGS) entry which is preliminary data.</text>
</comment>
<gene>
    <name evidence="6" type="ORF">ACIBG2_41725</name>
</gene>
<organism evidence="6 7">
    <name type="scientific">Nonomuraea typhae</name>
    <dbReference type="NCBI Taxonomy" id="2603600"/>
    <lineage>
        <taxon>Bacteria</taxon>
        <taxon>Bacillati</taxon>
        <taxon>Actinomycetota</taxon>
        <taxon>Actinomycetes</taxon>
        <taxon>Streptosporangiales</taxon>
        <taxon>Streptosporangiaceae</taxon>
        <taxon>Nonomuraea</taxon>
    </lineage>
</organism>
<comment type="caution">
    <text evidence="4">Lacks conserved residue(s) required for the propagation of feature annotation.</text>
</comment>
<protein>
    <submittedName>
        <fullName evidence="6">GNAT family N-acetyltransferase</fullName>
    </submittedName>
</protein>
<evidence type="ECO:0000256" key="3">
    <source>
        <dbReference type="ARBA" id="ARBA00023315"/>
    </source>
</evidence>
<feature type="active site" description="Proton acceptor; via carboxylate" evidence="4">
    <location>
        <position position="407"/>
    </location>
</feature>
<dbReference type="PANTHER" id="PTHR37817:SF1">
    <property type="entry name" value="N-ACETYLTRANSFERASE EIS"/>
    <property type="match status" value="1"/>
</dbReference>
<keyword evidence="3 4" id="KW-0012">Acyltransferase</keyword>
<dbReference type="InterPro" id="IPR016181">
    <property type="entry name" value="Acyl_CoA_acyltransferase"/>
</dbReference>
<evidence type="ECO:0000256" key="2">
    <source>
        <dbReference type="ARBA" id="ARBA00022679"/>
    </source>
</evidence>
<dbReference type="RefSeq" id="WP_397089727.1">
    <property type="nucleotide sequence ID" value="NZ_JBITGY010000013.1"/>
</dbReference>
<dbReference type="InterPro" id="IPR025559">
    <property type="entry name" value="Eis_dom"/>
</dbReference>
<dbReference type="EMBL" id="JBITGY010000013">
    <property type="protein sequence ID" value="MFI6503964.1"/>
    <property type="molecule type" value="Genomic_DNA"/>
</dbReference>
<dbReference type="InterPro" id="IPR000182">
    <property type="entry name" value="GNAT_dom"/>
</dbReference>
<dbReference type="Pfam" id="PF13527">
    <property type="entry name" value="Acetyltransf_9"/>
    <property type="match status" value="1"/>
</dbReference>
<dbReference type="PROSITE" id="PS51186">
    <property type="entry name" value="GNAT"/>
    <property type="match status" value="1"/>
</dbReference>
<reference evidence="6 7" key="1">
    <citation type="submission" date="2024-10" db="EMBL/GenBank/DDBJ databases">
        <title>The Natural Products Discovery Center: Release of the First 8490 Sequenced Strains for Exploring Actinobacteria Biosynthetic Diversity.</title>
        <authorList>
            <person name="Kalkreuter E."/>
            <person name="Kautsar S.A."/>
            <person name="Yang D."/>
            <person name="Bader C.D."/>
            <person name="Teijaro C.N."/>
            <person name="Fluegel L."/>
            <person name="Davis C.M."/>
            <person name="Simpson J.R."/>
            <person name="Lauterbach L."/>
            <person name="Steele A.D."/>
            <person name="Gui C."/>
            <person name="Meng S."/>
            <person name="Li G."/>
            <person name="Viehrig K."/>
            <person name="Ye F."/>
            <person name="Su P."/>
            <person name="Kiefer A.F."/>
            <person name="Nichols A."/>
            <person name="Cepeda A.J."/>
            <person name="Yan W."/>
            <person name="Fan B."/>
            <person name="Jiang Y."/>
            <person name="Adhikari A."/>
            <person name="Zheng C.-J."/>
            <person name="Schuster L."/>
            <person name="Cowan T.M."/>
            <person name="Smanski M.J."/>
            <person name="Chevrette M.G."/>
            <person name="De Carvalho L.P.S."/>
            <person name="Shen B."/>
        </authorList>
    </citation>
    <scope>NUCLEOTIDE SEQUENCE [LARGE SCALE GENOMIC DNA]</scope>
    <source>
        <strain evidence="6 7">NPDC050545</strain>
    </source>
</reference>
<feature type="domain" description="N-acetyltransferase" evidence="5">
    <location>
        <begin position="5"/>
        <end position="151"/>
    </location>
</feature>
<dbReference type="Gene3D" id="3.40.630.30">
    <property type="match status" value="2"/>
</dbReference>
<comment type="subunit">
    <text evidence="4">Homohexamer; trimer of dimers.</text>
</comment>
<dbReference type="InterPro" id="IPR051554">
    <property type="entry name" value="Acetyltransferase_Eis"/>
</dbReference>
<dbReference type="PANTHER" id="PTHR37817">
    <property type="entry name" value="N-ACETYLTRANSFERASE EIS"/>
    <property type="match status" value="1"/>
</dbReference>
<dbReference type="Pfam" id="PF17668">
    <property type="entry name" value="Acetyltransf_17"/>
    <property type="match status" value="1"/>
</dbReference>
<evidence type="ECO:0000256" key="1">
    <source>
        <dbReference type="ARBA" id="ARBA00009213"/>
    </source>
</evidence>